<evidence type="ECO:0000313" key="5">
    <source>
        <dbReference type="Proteomes" id="UP000198615"/>
    </source>
</evidence>
<evidence type="ECO:0000313" key="4">
    <source>
        <dbReference type="EMBL" id="SDF66829.1"/>
    </source>
</evidence>
<sequence>MGAVSEFEYRYNMTIKTFPSHEEPGFESAEQQETVWGRKWGCDNDVGRLRMVLMHRPGEEMKILDPSKRLEHLGSYGDAEGQTWYWRGDKIHTMEEQQEQHDGLANALRAEGVEVVYLKRCAPGKHKSIYTRDSCIGVKGGAIVTRLGPIVRRGEEAPVTETLGALGMPILRTVHGTGLMEGGSFVWLNSKTAVIGRSSRVNEEGTRQVEEVLNAQGVELLRVDLTGYRLHIDGALVMIDVDTAIINPTQLPFWFLGKLKELGIRTIEVHPDDPSGVVNCIAVKPGRVIMEAGASKHTADALDKLGIEIVPVKYDKIFQGGGGIHCSTSPLIRDSVD</sequence>
<dbReference type="GO" id="GO:0019546">
    <property type="term" value="P:L-arginine deiminase pathway"/>
    <property type="evidence" value="ECO:0007669"/>
    <property type="project" value="TreeGrafter"/>
</dbReference>
<dbReference type="RefSeq" id="WP_093149992.1">
    <property type="nucleotide sequence ID" value="NZ_FNBW01000005.1"/>
</dbReference>
<dbReference type="Gene3D" id="3.75.10.10">
    <property type="entry name" value="L-arginine/glycine Amidinotransferase, Chain A"/>
    <property type="match status" value="1"/>
</dbReference>
<organism evidence="4 5">
    <name type="scientific">Thalassobaculum litoreum DSM 18839</name>
    <dbReference type="NCBI Taxonomy" id="1123362"/>
    <lineage>
        <taxon>Bacteria</taxon>
        <taxon>Pseudomonadati</taxon>
        <taxon>Pseudomonadota</taxon>
        <taxon>Alphaproteobacteria</taxon>
        <taxon>Rhodospirillales</taxon>
        <taxon>Thalassobaculaceae</taxon>
        <taxon>Thalassobaculum</taxon>
    </lineage>
</organism>
<dbReference type="SUPFAM" id="SSF55909">
    <property type="entry name" value="Pentein"/>
    <property type="match status" value="1"/>
</dbReference>
<dbReference type="PANTHER" id="PTHR47271">
    <property type="entry name" value="ARGININE DEIMINASE"/>
    <property type="match status" value="1"/>
</dbReference>
<dbReference type="EC" id="3.5.3.6" evidence="2"/>
<evidence type="ECO:0000256" key="3">
    <source>
        <dbReference type="ARBA" id="ARBA00049429"/>
    </source>
</evidence>
<keyword evidence="5" id="KW-1185">Reference proteome</keyword>
<dbReference type="OrthoDB" id="9807502at2"/>
<reference evidence="4 5" key="1">
    <citation type="submission" date="2016-10" db="EMBL/GenBank/DDBJ databases">
        <authorList>
            <person name="Varghese N."/>
            <person name="Submissions S."/>
        </authorList>
    </citation>
    <scope>NUCLEOTIDE SEQUENCE [LARGE SCALE GENOMIC DNA]</scope>
    <source>
        <strain evidence="4 5">DSM 18839</strain>
    </source>
</reference>
<dbReference type="Proteomes" id="UP000198615">
    <property type="component" value="Unassembled WGS sequence"/>
</dbReference>
<accession>A0A8G2BH51</accession>
<comment type="catalytic activity">
    <reaction evidence="3">
        <text>L-arginine + H2O = L-citrulline + NH4(+)</text>
        <dbReference type="Rhea" id="RHEA:19597"/>
        <dbReference type="ChEBI" id="CHEBI:15377"/>
        <dbReference type="ChEBI" id="CHEBI:28938"/>
        <dbReference type="ChEBI" id="CHEBI:32682"/>
        <dbReference type="ChEBI" id="CHEBI:57743"/>
        <dbReference type="EC" id="3.5.3.6"/>
    </reaction>
</comment>
<dbReference type="GO" id="GO:0016990">
    <property type="term" value="F:arginine deiminase activity"/>
    <property type="evidence" value="ECO:0007669"/>
    <property type="project" value="UniProtKB-EC"/>
</dbReference>
<gene>
    <name evidence="4" type="ORF">SAMN05660686_01991</name>
</gene>
<evidence type="ECO:0000256" key="2">
    <source>
        <dbReference type="ARBA" id="ARBA00012171"/>
    </source>
</evidence>
<dbReference type="AlphaFoldDB" id="A0A8G2BH51"/>
<protein>
    <recommendedName>
        <fullName evidence="2">arginine deiminase</fullName>
        <ecNumber evidence="2">3.5.3.6</ecNumber>
    </recommendedName>
</protein>
<comment type="pathway">
    <text evidence="1">Amino-acid degradation; L-arginine degradation via ADI pathway; carbamoyl phosphate from L-arginine: step 1/2.</text>
</comment>
<comment type="caution">
    <text evidence="4">The sequence shown here is derived from an EMBL/GenBank/DDBJ whole genome shotgun (WGS) entry which is preliminary data.</text>
</comment>
<name>A0A8G2BH51_9PROT</name>
<evidence type="ECO:0000256" key="1">
    <source>
        <dbReference type="ARBA" id="ARBA00005213"/>
    </source>
</evidence>
<proteinExistence type="predicted"/>
<keyword evidence="4" id="KW-0378">Hydrolase</keyword>
<dbReference type="Pfam" id="PF19420">
    <property type="entry name" value="DDAH_eukar"/>
    <property type="match status" value="1"/>
</dbReference>
<dbReference type="EMBL" id="FNBW01000005">
    <property type="protein sequence ID" value="SDF66829.1"/>
    <property type="molecule type" value="Genomic_DNA"/>
</dbReference>
<dbReference type="PANTHER" id="PTHR47271:SF2">
    <property type="entry name" value="ARGININE DEIMINASE"/>
    <property type="match status" value="1"/>
</dbReference>